<evidence type="ECO:0000313" key="1">
    <source>
        <dbReference type="EMBL" id="OAO12285.1"/>
    </source>
</evidence>
<evidence type="ECO:0000313" key="2">
    <source>
        <dbReference type="Proteomes" id="UP000078348"/>
    </source>
</evidence>
<keyword evidence="2" id="KW-1185">Reference proteome</keyword>
<reference evidence="1 2" key="1">
    <citation type="submission" date="2016-05" db="EMBL/GenBank/DDBJ databases">
        <title>Nuclear genome of Blastocystis sp. subtype 1 NandII.</title>
        <authorList>
            <person name="Gentekaki E."/>
            <person name="Curtis B."/>
            <person name="Stairs C."/>
            <person name="Eme L."/>
            <person name="Herman E."/>
            <person name="Klimes V."/>
            <person name="Arias M.C."/>
            <person name="Elias M."/>
            <person name="Hilliou F."/>
            <person name="Klute M."/>
            <person name="Malik S.-B."/>
            <person name="Pightling A."/>
            <person name="Rachubinski R."/>
            <person name="Salas D."/>
            <person name="Schlacht A."/>
            <person name="Suga H."/>
            <person name="Archibald J."/>
            <person name="Ball S.G."/>
            <person name="Clark G."/>
            <person name="Dacks J."/>
            <person name="Van Der Giezen M."/>
            <person name="Tsaousis A."/>
            <person name="Roger A."/>
        </authorList>
    </citation>
    <scope>NUCLEOTIDE SEQUENCE [LARGE SCALE GENOMIC DNA]</scope>
    <source>
        <strain evidence="2">ATCC 50177 / NandII</strain>
    </source>
</reference>
<sequence length="294" mass="33687">MTLDIPKDVWVPRKHPFDLVLLTTAEASKNYGLFKIKNVIRMMRLFQQSFSAKGIVFTNSPAIRSYAQRSDIHVISNYTTNRYKMPLIGALFSAARRTFDGSYYGYVNSDVLMTVQIFEVIRILQYNTFIGALGPDHEMAGRVHEVAKYNLVNDASVAAYMKDLKAASRVMRPLRNQHSADYFIFPHAYNFTGMQPAVLGRIKIDNYLLSLPHANPAYDETTQFVKSGGLIDTTNFVLGIHLGRDGYVHRVKREHLKDGDVNWNVPFLPNLFKSRASLVYADYRFPKVYCFKNY</sequence>
<dbReference type="OrthoDB" id="6261422at2759"/>
<dbReference type="AlphaFoldDB" id="A0A196S5B4"/>
<accession>A0A196S5B4</accession>
<comment type="caution">
    <text evidence="1">The sequence shown here is derived from an EMBL/GenBank/DDBJ whole genome shotgun (WGS) entry which is preliminary data.</text>
</comment>
<dbReference type="Proteomes" id="UP000078348">
    <property type="component" value="Unassembled WGS sequence"/>
</dbReference>
<dbReference type="EMBL" id="LXWW01000554">
    <property type="protein sequence ID" value="OAO12285.1"/>
    <property type="molecule type" value="Genomic_DNA"/>
</dbReference>
<name>A0A196S5B4_BLAHN</name>
<proteinExistence type="predicted"/>
<gene>
    <name evidence="1" type="ORF">AV274_6006</name>
</gene>
<organism evidence="1 2">
    <name type="scientific">Blastocystis sp. subtype 1 (strain ATCC 50177 / NandII)</name>
    <dbReference type="NCBI Taxonomy" id="478820"/>
    <lineage>
        <taxon>Eukaryota</taxon>
        <taxon>Sar</taxon>
        <taxon>Stramenopiles</taxon>
        <taxon>Bigyra</taxon>
        <taxon>Opalozoa</taxon>
        <taxon>Opalinata</taxon>
        <taxon>Blastocystidae</taxon>
        <taxon>Blastocystis</taxon>
    </lineage>
</organism>
<protein>
    <submittedName>
        <fullName evidence="1">Uncharacterized protein</fullName>
    </submittedName>
</protein>